<reference evidence="3" key="1">
    <citation type="submission" date="2018-03" db="EMBL/GenBank/DDBJ databases">
        <authorList>
            <person name="Zecchin S."/>
        </authorList>
    </citation>
    <scope>NUCLEOTIDE SEQUENCE [LARGE SCALE GENOMIC DNA]</scope>
</reference>
<keyword evidence="1" id="KW-0812">Transmembrane</keyword>
<feature type="transmembrane region" description="Helical" evidence="1">
    <location>
        <begin position="57"/>
        <end position="90"/>
    </location>
</feature>
<gene>
    <name evidence="2" type="ORF">NBG4_330002</name>
</gene>
<proteinExistence type="predicted"/>
<keyword evidence="1" id="KW-1133">Transmembrane helix</keyword>
<feature type="transmembrane region" description="Helical" evidence="1">
    <location>
        <begin position="15"/>
        <end position="37"/>
    </location>
</feature>
<sequence>MKEERKRTMKVGTKIGAALGAIVFLVFGVMPGFYFGSYGALVLMSRLAGGPVEPTTIVRMITVVGVLIGLFCGAAASIVLGSVFGTALAWAVDALGSLGKAKTTEEVKAHN</sequence>
<name>A0A2U3QHF8_9BACT</name>
<dbReference type="Proteomes" id="UP000245125">
    <property type="component" value="Unassembled WGS sequence"/>
</dbReference>
<keyword evidence="1" id="KW-0472">Membrane</keyword>
<protein>
    <submittedName>
        <fullName evidence="2">Uncharacterized protein</fullName>
    </submittedName>
</protein>
<dbReference type="EMBL" id="OUUY01000079">
    <property type="protein sequence ID" value="SPQ00785.1"/>
    <property type="molecule type" value="Genomic_DNA"/>
</dbReference>
<organism evidence="2 3">
    <name type="scientific">Candidatus Sulfobium mesophilum</name>
    <dbReference type="NCBI Taxonomy" id="2016548"/>
    <lineage>
        <taxon>Bacteria</taxon>
        <taxon>Pseudomonadati</taxon>
        <taxon>Nitrospirota</taxon>
        <taxon>Nitrospiria</taxon>
        <taxon>Nitrospirales</taxon>
        <taxon>Nitrospiraceae</taxon>
        <taxon>Candidatus Sulfobium</taxon>
    </lineage>
</organism>
<dbReference type="AlphaFoldDB" id="A0A2U3QHF8"/>
<evidence type="ECO:0000313" key="2">
    <source>
        <dbReference type="EMBL" id="SPQ00785.1"/>
    </source>
</evidence>
<accession>A0A2U3QHF8</accession>
<evidence type="ECO:0000313" key="3">
    <source>
        <dbReference type="Proteomes" id="UP000245125"/>
    </source>
</evidence>
<evidence type="ECO:0000256" key="1">
    <source>
        <dbReference type="SAM" id="Phobius"/>
    </source>
</evidence>
<keyword evidence="3" id="KW-1185">Reference proteome</keyword>